<dbReference type="AlphaFoldDB" id="L8GYE7"/>
<organism evidence="6 7">
    <name type="scientific">Acanthamoeba castellanii (strain ATCC 30010 / Neff)</name>
    <dbReference type="NCBI Taxonomy" id="1257118"/>
    <lineage>
        <taxon>Eukaryota</taxon>
        <taxon>Amoebozoa</taxon>
        <taxon>Discosea</taxon>
        <taxon>Longamoebia</taxon>
        <taxon>Centramoebida</taxon>
        <taxon>Acanthamoebidae</taxon>
        <taxon>Acanthamoeba</taxon>
    </lineage>
</organism>
<feature type="compositionally biased region" description="Acidic residues" evidence="4">
    <location>
        <begin position="34"/>
        <end position="44"/>
    </location>
</feature>
<dbReference type="Pfam" id="PF17815">
    <property type="entry name" value="PDZ_3"/>
    <property type="match status" value="1"/>
</dbReference>
<dbReference type="InterPro" id="IPR009003">
    <property type="entry name" value="Peptidase_S1_PA"/>
</dbReference>
<feature type="domain" description="PDZ" evidence="5">
    <location>
        <begin position="245"/>
        <end position="304"/>
    </location>
</feature>
<dbReference type="SUPFAM" id="SSF50494">
    <property type="entry name" value="Trypsin-like serine proteases"/>
    <property type="match status" value="1"/>
</dbReference>
<dbReference type="STRING" id="1257118.L8GYE7"/>
<evidence type="ECO:0000256" key="2">
    <source>
        <dbReference type="ARBA" id="ARBA00022801"/>
    </source>
</evidence>
<evidence type="ECO:0000313" key="7">
    <source>
        <dbReference type="Proteomes" id="UP000011083"/>
    </source>
</evidence>
<sequence>MENAAPTEDVAAIAKVENVEEKEEEMQAGATEEKVEEEEEDEDDSPNKHILAHKTAIVKVFATTQAWDHDCPWQALSIQTASGSGVVIAGGRILTVAHVVANQTFCQIQRCGIPDKHQAKVLFVSHECDLALLEPEDPSLFADITPLEMGELPDLRDQVYVCGFPVGGDEISISEGVVSRIEIQVLLPRTVLVCGGPCIKDGKIVGLAFQGMDNIDNVGEVVPTLVIHHFLEGVRRAQEDGVKYQGFPALGVVIQGILNPLLRQSLGMQGKESGVLVTKVMYGNSAYGHIEAGDVILEIDGVKVFNNGTVSLKINPTSKHKYRTWYGILLHSRHVGDEISLLVRRKSAGYALQSVKFPLLPLTMLVPTPTYDVPPSYFLYCGLLFQPLSKDYLTTWSNWRKNAPKEYVHFYECGIPEKDRTQVVVLTKILADRINVGYDDDGAYTNSSVTSCNGVPIRNLQHLVDEIITLVTSENGVVVLPAPKHKTAEEAKERILRVYKIQQDRSADLLAAPPSSPPPSSPQA</sequence>
<dbReference type="PROSITE" id="PS50106">
    <property type="entry name" value="PDZ"/>
    <property type="match status" value="1"/>
</dbReference>
<dbReference type="InterPro" id="IPR001478">
    <property type="entry name" value="PDZ"/>
</dbReference>
<dbReference type="Proteomes" id="UP000011083">
    <property type="component" value="Unassembled WGS sequence"/>
</dbReference>
<protein>
    <submittedName>
        <fullName evidence="6">Trypsin domain containing protein</fullName>
    </submittedName>
</protein>
<dbReference type="InterPro" id="IPR036034">
    <property type="entry name" value="PDZ_sf"/>
</dbReference>
<dbReference type="VEuPathDB" id="AmoebaDB:ACA1_063220"/>
<dbReference type="Pfam" id="PF13365">
    <property type="entry name" value="Trypsin_2"/>
    <property type="match status" value="1"/>
</dbReference>
<evidence type="ECO:0000256" key="3">
    <source>
        <dbReference type="ARBA" id="ARBA00022825"/>
    </source>
</evidence>
<reference evidence="6 7" key="1">
    <citation type="journal article" date="2013" name="Genome Biol.">
        <title>Genome of Acanthamoeba castellanii highlights extensive lateral gene transfer and early evolution of tyrosine kinase signaling.</title>
        <authorList>
            <person name="Clarke M."/>
            <person name="Lohan A.J."/>
            <person name="Liu B."/>
            <person name="Lagkouvardos I."/>
            <person name="Roy S."/>
            <person name="Zafar N."/>
            <person name="Bertelli C."/>
            <person name="Schilde C."/>
            <person name="Kianianmomeni A."/>
            <person name="Burglin T.R."/>
            <person name="Frech C."/>
            <person name="Turcotte B."/>
            <person name="Kopec K.O."/>
            <person name="Synnott J.M."/>
            <person name="Choo C."/>
            <person name="Paponov I."/>
            <person name="Finkler A."/>
            <person name="Soon Heng Tan C."/>
            <person name="Hutchins A.P."/>
            <person name="Weinmeier T."/>
            <person name="Rattei T."/>
            <person name="Chu J.S."/>
            <person name="Gimenez G."/>
            <person name="Irimia M."/>
            <person name="Rigden D.J."/>
            <person name="Fitzpatrick D.A."/>
            <person name="Lorenzo-Morales J."/>
            <person name="Bateman A."/>
            <person name="Chiu C.H."/>
            <person name="Tang P."/>
            <person name="Hegemann P."/>
            <person name="Fromm H."/>
            <person name="Raoult D."/>
            <person name="Greub G."/>
            <person name="Miranda-Saavedra D."/>
            <person name="Chen N."/>
            <person name="Nash P."/>
            <person name="Ginger M.L."/>
            <person name="Horn M."/>
            <person name="Schaap P."/>
            <person name="Caler L."/>
            <person name="Loftus B."/>
        </authorList>
    </citation>
    <scope>NUCLEOTIDE SEQUENCE [LARGE SCALE GENOMIC DNA]</scope>
    <source>
        <strain evidence="6 7">Neff</strain>
    </source>
</reference>
<evidence type="ECO:0000313" key="6">
    <source>
        <dbReference type="EMBL" id="ELR17558.1"/>
    </source>
</evidence>
<dbReference type="Gene3D" id="3.20.190.20">
    <property type="match status" value="1"/>
</dbReference>
<dbReference type="InterPro" id="IPR041517">
    <property type="entry name" value="DEGP_PDZ"/>
</dbReference>
<dbReference type="SUPFAM" id="SSF50156">
    <property type="entry name" value="PDZ domain-like"/>
    <property type="match status" value="1"/>
</dbReference>
<dbReference type="Pfam" id="PF00595">
    <property type="entry name" value="PDZ"/>
    <property type="match status" value="1"/>
</dbReference>
<dbReference type="EMBL" id="KB007974">
    <property type="protein sequence ID" value="ELR17558.1"/>
    <property type="molecule type" value="Genomic_DNA"/>
</dbReference>
<keyword evidence="3" id="KW-0720">Serine protease</keyword>
<feature type="region of interest" description="Disordered" evidence="4">
    <location>
        <begin position="1"/>
        <end position="46"/>
    </location>
</feature>
<proteinExistence type="predicted"/>
<evidence type="ECO:0000256" key="4">
    <source>
        <dbReference type="SAM" id="MobiDB-lite"/>
    </source>
</evidence>
<dbReference type="PANTHER" id="PTHR45980">
    <property type="match status" value="1"/>
</dbReference>
<keyword evidence="2" id="KW-0378">Hydrolase</keyword>
<dbReference type="OMA" id="RITFKHL"/>
<evidence type="ECO:0000256" key="1">
    <source>
        <dbReference type="ARBA" id="ARBA00022670"/>
    </source>
</evidence>
<dbReference type="PANTHER" id="PTHR45980:SF9">
    <property type="entry name" value="PROTEASE DO-LIKE 10, MITOCHONDRIAL-RELATED"/>
    <property type="match status" value="1"/>
</dbReference>
<dbReference type="InterPro" id="IPR046449">
    <property type="entry name" value="DEGP_PDZ_sf"/>
</dbReference>
<dbReference type="KEGG" id="acan:ACA1_063220"/>
<dbReference type="Gene3D" id="2.40.10.120">
    <property type="match status" value="1"/>
</dbReference>
<dbReference type="GeneID" id="14917901"/>
<dbReference type="GO" id="GO:0006508">
    <property type="term" value="P:proteolysis"/>
    <property type="evidence" value="ECO:0007669"/>
    <property type="project" value="UniProtKB-KW"/>
</dbReference>
<keyword evidence="7" id="KW-1185">Reference proteome</keyword>
<evidence type="ECO:0000259" key="5">
    <source>
        <dbReference type="PROSITE" id="PS50106"/>
    </source>
</evidence>
<name>L8GYE7_ACACF</name>
<accession>L8GYE7</accession>
<dbReference type="OrthoDB" id="4217619at2759"/>
<keyword evidence="1" id="KW-0645">Protease</keyword>
<dbReference type="GO" id="GO:0004252">
    <property type="term" value="F:serine-type endopeptidase activity"/>
    <property type="evidence" value="ECO:0007669"/>
    <property type="project" value="TreeGrafter"/>
</dbReference>
<dbReference type="RefSeq" id="XP_004339571.1">
    <property type="nucleotide sequence ID" value="XM_004339523.1"/>
</dbReference>
<gene>
    <name evidence="6" type="ORF">ACA1_063220</name>
</gene>
<dbReference type="Gene3D" id="2.30.42.10">
    <property type="match status" value="1"/>
</dbReference>